<dbReference type="Pfam" id="PF12893">
    <property type="entry name" value="Lumazine_bd_2"/>
    <property type="match status" value="1"/>
</dbReference>
<evidence type="ECO:0008006" key="3">
    <source>
        <dbReference type="Google" id="ProtNLM"/>
    </source>
</evidence>
<dbReference type="SUPFAM" id="SSF54427">
    <property type="entry name" value="NTF2-like"/>
    <property type="match status" value="1"/>
</dbReference>
<evidence type="ECO:0000313" key="2">
    <source>
        <dbReference type="Proteomes" id="UP000766486"/>
    </source>
</evidence>
<dbReference type="InterPro" id="IPR039437">
    <property type="entry name" value="FrzH/put_lumazine-bd"/>
</dbReference>
<dbReference type="EMBL" id="CABFNS010000915">
    <property type="protein sequence ID" value="VUC35565.1"/>
    <property type="molecule type" value="Genomic_DNA"/>
</dbReference>
<proteinExistence type="predicted"/>
<accession>A0ABY6UWB8</accession>
<keyword evidence="2" id="KW-1185">Reference proteome</keyword>
<dbReference type="Gene3D" id="3.10.450.50">
    <property type="match status" value="1"/>
</dbReference>
<reference evidence="1 2" key="1">
    <citation type="submission" date="2019-06" db="EMBL/GenBank/DDBJ databases">
        <authorList>
            <person name="Broberg M."/>
        </authorList>
    </citation>
    <scope>NUCLEOTIDE SEQUENCE [LARGE SCALE GENOMIC DNA]</scope>
</reference>
<protein>
    <recommendedName>
        <fullName evidence="3">SnoaL-like domain-containing protein</fullName>
    </recommendedName>
</protein>
<dbReference type="InterPro" id="IPR032710">
    <property type="entry name" value="NTF2-like_dom_sf"/>
</dbReference>
<name>A0ABY6UWB8_BIOOC</name>
<gene>
    <name evidence="1" type="ORF">CLO192961_LOCUS421969</name>
</gene>
<organism evidence="1 2">
    <name type="scientific">Bionectria ochroleuca</name>
    <name type="common">Gliocladium roseum</name>
    <dbReference type="NCBI Taxonomy" id="29856"/>
    <lineage>
        <taxon>Eukaryota</taxon>
        <taxon>Fungi</taxon>
        <taxon>Dikarya</taxon>
        <taxon>Ascomycota</taxon>
        <taxon>Pezizomycotina</taxon>
        <taxon>Sordariomycetes</taxon>
        <taxon>Hypocreomycetidae</taxon>
        <taxon>Hypocreales</taxon>
        <taxon>Bionectriaceae</taxon>
        <taxon>Clonostachys</taxon>
    </lineage>
</organism>
<dbReference type="Proteomes" id="UP000766486">
    <property type="component" value="Unassembled WGS sequence"/>
</dbReference>
<evidence type="ECO:0000313" key="1">
    <source>
        <dbReference type="EMBL" id="VUC35565.1"/>
    </source>
</evidence>
<sequence length="132" mass="14466">MAPRAEPIPTTEYDAVLAAAQCYFDSLKTADRGLLEEAFHDDAILAGWFLNGIQSEGSYRDLHDYYEAHGPSVDINTRADVMHIAPTAAVVKADMEGTPGNPYIDLLGLIKVDGKWKILMKASRECRKPSVG</sequence>
<comment type="caution">
    <text evidence="1">The sequence shown here is derived from an EMBL/GenBank/DDBJ whole genome shotgun (WGS) entry which is preliminary data.</text>
</comment>